<dbReference type="EMBL" id="REFR01000009">
    <property type="protein sequence ID" value="RMB12074.1"/>
    <property type="molecule type" value="Genomic_DNA"/>
</dbReference>
<dbReference type="GO" id="GO:0004777">
    <property type="term" value="F:succinate-semialdehyde dehydrogenase (NAD+) activity"/>
    <property type="evidence" value="ECO:0007669"/>
    <property type="project" value="TreeGrafter"/>
</dbReference>
<comment type="caution">
    <text evidence="7">The sequence shown here is derived from an EMBL/GenBank/DDBJ whole genome shotgun (WGS) entry which is preliminary data.</text>
</comment>
<dbReference type="GO" id="GO:0009450">
    <property type="term" value="P:gamma-aminobutyric acid catabolic process"/>
    <property type="evidence" value="ECO:0007669"/>
    <property type="project" value="InterPro"/>
</dbReference>
<dbReference type="InterPro" id="IPR016160">
    <property type="entry name" value="Ald_DH_CS_CYS"/>
</dbReference>
<dbReference type="InterPro" id="IPR029510">
    <property type="entry name" value="Ald_DH_CS_GLU"/>
</dbReference>
<evidence type="ECO:0000259" key="6">
    <source>
        <dbReference type="Pfam" id="PF00171"/>
    </source>
</evidence>
<accession>A0A3M0CR87</accession>
<dbReference type="SUPFAM" id="SSF53720">
    <property type="entry name" value="ALDH-like"/>
    <property type="match status" value="1"/>
</dbReference>
<keyword evidence="2 5" id="KW-0560">Oxidoreductase</keyword>
<protein>
    <submittedName>
        <fullName evidence="7">Succinate semialdehyde dehydrogenase</fullName>
    </submittedName>
</protein>
<dbReference type="InParanoid" id="A0A3M0CR87"/>
<dbReference type="InterPro" id="IPR016162">
    <property type="entry name" value="Ald_DH_N"/>
</dbReference>
<evidence type="ECO:0000313" key="8">
    <source>
        <dbReference type="Proteomes" id="UP000271227"/>
    </source>
</evidence>
<evidence type="ECO:0000256" key="2">
    <source>
        <dbReference type="ARBA" id="ARBA00023002"/>
    </source>
</evidence>
<dbReference type="RefSeq" id="WP_121937285.1">
    <property type="nucleotide sequence ID" value="NZ_REFR01000009.1"/>
</dbReference>
<dbReference type="OrthoDB" id="9802947at2"/>
<evidence type="ECO:0000256" key="5">
    <source>
        <dbReference type="RuleBase" id="RU003345"/>
    </source>
</evidence>
<dbReference type="NCBIfam" id="TIGR01780">
    <property type="entry name" value="SSADH"/>
    <property type="match status" value="1"/>
</dbReference>
<feature type="domain" description="Aldehyde dehydrogenase" evidence="6">
    <location>
        <begin position="20"/>
        <end position="478"/>
    </location>
</feature>
<dbReference type="GO" id="GO:0005829">
    <property type="term" value="C:cytosol"/>
    <property type="evidence" value="ECO:0007669"/>
    <property type="project" value="TreeGrafter"/>
</dbReference>
<comment type="similarity">
    <text evidence="1 5">Belongs to the aldehyde dehydrogenase family.</text>
</comment>
<dbReference type="Pfam" id="PF00171">
    <property type="entry name" value="Aldedh"/>
    <property type="match status" value="1"/>
</dbReference>
<keyword evidence="8" id="KW-1185">Reference proteome</keyword>
<dbReference type="InterPro" id="IPR016161">
    <property type="entry name" value="Ald_DH/histidinol_DH"/>
</dbReference>
<sequence>MPKLQDKGLLKTDLLIDGGWHSARGAATFPVHNPATVDLITQVAQGGRTEADAAIAAADAALPSWSARTAKDRAAILRRWHDLILENAEDLARILTAEQGKPLAEARGEIAYGAAFYEWFAEEAKRVYGETIPTPDPDRRLMVQKQPIGVCAAITPWNFPMAMIPRKAAPALAAGCTMVLKPASQTPLSALALAELGQRAGLPAGVFNVIPGKASEVGDALVTSPLVRKVTFTGSTEVGRHLMARAAGTIKKLSLELGGNAPVLIFDDADMDRAVEGVIASKFRNMGQTCVCANRIYVQDGIYDRFVQTLSTAVSALKVGDGTATDTEQGPLIDAAAVQKVEDHIEDAVSLGGQVTAGGKRHPLGGHFFEPTVIAGGTQDMKIAREETFGPVAPIFRFKDEREAIKLANSTEYGLAAYFFTQNNGRIWRVGEALEFGVIGVNTGNTSYEGAPFGGLKESGLGREGSHHGIDEFLETKYLCIAGITG</sequence>
<dbReference type="InterPro" id="IPR010102">
    <property type="entry name" value="Succ_semiAld_DH"/>
</dbReference>
<evidence type="ECO:0000256" key="1">
    <source>
        <dbReference type="ARBA" id="ARBA00009986"/>
    </source>
</evidence>
<dbReference type="FunFam" id="3.40.309.10:FF:000004">
    <property type="entry name" value="Succinate-semialdehyde dehydrogenase I"/>
    <property type="match status" value="1"/>
</dbReference>
<evidence type="ECO:0000313" key="7">
    <source>
        <dbReference type="EMBL" id="RMB12074.1"/>
    </source>
</evidence>
<dbReference type="PROSITE" id="PS00070">
    <property type="entry name" value="ALDEHYDE_DEHYDR_CYS"/>
    <property type="match status" value="1"/>
</dbReference>
<dbReference type="PANTHER" id="PTHR43353:SF5">
    <property type="entry name" value="SUCCINATE-SEMIALDEHYDE DEHYDROGENASE, MITOCHONDRIAL"/>
    <property type="match status" value="1"/>
</dbReference>
<feature type="active site" evidence="4">
    <location>
        <position position="256"/>
    </location>
</feature>
<proteinExistence type="inferred from homology"/>
<dbReference type="Gene3D" id="3.40.605.10">
    <property type="entry name" value="Aldehyde Dehydrogenase, Chain A, domain 1"/>
    <property type="match status" value="1"/>
</dbReference>
<gene>
    <name evidence="7" type="ORF">BXY39_0564</name>
</gene>
<dbReference type="InterPro" id="IPR016163">
    <property type="entry name" value="Ald_DH_C"/>
</dbReference>
<dbReference type="PROSITE" id="PS00687">
    <property type="entry name" value="ALDEHYDE_DEHYDR_GLU"/>
    <property type="match status" value="1"/>
</dbReference>
<reference evidence="7 8" key="1">
    <citation type="submission" date="2018-10" db="EMBL/GenBank/DDBJ databases">
        <title>Genomic Encyclopedia of Archaeal and Bacterial Type Strains, Phase II (KMG-II): from individual species to whole genera.</title>
        <authorList>
            <person name="Goeker M."/>
        </authorList>
    </citation>
    <scope>NUCLEOTIDE SEQUENCE [LARGE SCALE GENOMIC DNA]</scope>
    <source>
        <strain evidence="7 8">DSM 25217</strain>
    </source>
</reference>
<dbReference type="FunCoup" id="A0A3M0CR87">
    <property type="interactions" value="393"/>
</dbReference>
<dbReference type="FunFam" id="3.40.605.10:FF:000026">
    <property type="entry name" value="Aldehyde dehydrogenase, putative"/>
    <property type="match status" value="1"/>
</dbReference>
<name>A0A3M0CR87_9PROT</name>
<dbReference type="FunFam" id="3.40.605.10:FF:000005">
    <property type="entry name" value="Succinate-semialdehyde dehydrogenase I"/>
    <property type="match status" value="1"/>
</dbReference>
<dbReference type="InterPro" id="IPR050740">
    <property type="entry name" value="Aldehyde_DH_Superfamily"/>
</dbReference>
<dbReference type="CDD" id="cd07103">
    <property type="entry name" value="ALDH_F5_SSADH_GabD"/>
    <property type="match status" value="1"/>
</dbReference>
<evidence type="ECO:0000256" key="4">
    <source>
        <dbReference type="PROSITE-ProRule" id="PRU10007"/>
    </source>
</evidence>
<dbReference type="AlphaFoldDB" id="A0A3M0CR87"/>
<organism evidence="7 8">
    <name type="scientific">Eilatimonas milleporae</name>
    <dbReference type="NCBI Taxonomy" id="911205"/>
    <lineage>
        <taxon>Bacteria</taxon>
        <taxon>Pseudomonadati</taxon>
        <taxon>Pseudomonadota</taxon>
        <taxon>Alphaproteobacteria</taxon>
        <taxon>Kordiimonadales</taxon>
        <taxon>Kordiimonadaceae</taxon>
        <taxon>Eilatimonas</taxon>
    </lineage>
</organism>
<dbReference type="PANTHER" id="PTHR43353">
    <property type="entry name" value="SUCCINATE-SEMIALDEHYDE DEHYDROGENASE, MITOCHONDRIAL"/>
    <property type="match status" value="1"/>
</dbReference>
<dbReference type="Gene3D" id="3.40.309.10">
    <property type="entry name" value="Aldehyde Dehydrogenase, Chain A, domain 2"/>
    <property type="match status" value="1"/>
</dbReference>
<dbReference type="InterPro" id="IPR015590">
    <property type="entry name" value="Aldehyde_DH_dom"/>
</dbReference>
<evidence type="ECO:0000256" key="3">
    <source>
        <dbReference type="ARBA" id="ARBA00023097"/>
    </source>
</evidence>
<keyword evidence="3" id="KW-0558">Oxidation</keyword>
<dbReference type="Proteomes" id="UP000271227">
    <property type="component" value="Unassembled WGS sequence"/>
</dbReference>